<feature type="region of interest" description="Disordered" evidence="1">
    <location>
        <begin position="68"/>
        <end position="137"/>
    </location>
</feature>
<organism evidence="2 3">
    <name type="scientific">Euplotes crassus</name>
    <dbReference type="NCBI Taxonomy" id="5936"/>
    <lineage>
        <taxon>Eukaryota</taxon>
        <taxon>Sar</taxon>
        <taxon>Alveolata</taxon>
        <taxon>Ciliophora</taxon>
        <taxon>Intramacronucleata</taxon>
        <taxon>Spirotrichea</taxon>
        <taxon>Hypotrichia</taxon>
        <taxon>Euplotida</taxon>
        <taxon>Euplotidae</taxon>
        <taxon>Moneuplotes</taxon>
    </lineage>
</organism>
<feature type="compositionally biased region" description="Basic residues" evidence="1">
    <location>
        <begin position="117"/>
        <end position="137"/>
    </location>
</feature>
<feature type="compositionally biased region" description="Polar residues" evidence="1">
    <location>
        <begin position="76"/>
        <end position="107"/>
    </location>
</feature>
<sequence length="256" mass="29880">MEKIINFASVPSNPLLNSRPTLLSPMKFKIEDDEATVNLLISYIQKSNSRRQKEAQFFKKQYTRDEISKLDKRKLTQSPQMSLNMKSQTPQRLSNKFKTREVPQNSRLPALPSLNNSKRKISRSKSKSPKKSGTMKKRKFKILKKILKKNLKKQPKCEVIKLKPSEASLKEKQAIIADKKKLFAATRNQEYTKHERGFSMSTAPSPKHNYNLYRFQPNYPKSNFCDSVAEILKRKNNQRLMQVRKDWSEAGFMPKI</sequence>
<gene>
    <name evidence="2" type="ORF">ECRASSUSDP1_LOCUS3223</name>
</gene>
<evidence type="ECO:0000313" key="2">
    <source>
        <dbReference type="EMBL" id="CAI2361908.1"/>
    </source>
</evidence>
<keyword evidence="3" id="KW-1185">Reference proteome</keyword>
<dbReference type="EMBL" id="CAMPGE010003085">
    <property type="protein sequence ID" value="CAI2361908.1"/>
    <property type="molecule type" value="Genomic_DNA"/>
</dbReference>
<evidence type="ECO:0000313" key="3">
    <source>
        <dbReference type="Proteomes" id="UP001295684"/>
    </source>
</evidence>
<evidence type="ECO:0000256" key="1">
    <source>
        <dbReference type="SAM" id="MobiDB-lite"/>
    </source>
</evidence>
<proteinExistence type="predicted"/>
<reference evidence="2" key="1">
    <citation type="submission" date="2023-07" db="EMBL/GenBank/DDBJ databases">
        <authorList>
            <consortium name="AG Swart"/>
            <person name="Singh M."/>
            <person name="Singh A."/>
            <person name="Seah K."/>
            <person name="Emmerich C."/>
        </authorList>
    </citation>
    <scope>NUCLEOTIDE SEQUENCE</scope>
    <source>
        <strain evidence="2">DP1</strain>
    </source>
</reference>
<comment type="caution">
    <text evidence="2">The sequence shown here is derived from an EMBL/GenBank/DDBJ whole genome shotgun (WGS) entry which is preliminary data.</text>
</comment>
<protein>
    <submittedName>
        <fullName evidence="2">Uncharacterized protein</fullName>
    </submittedName>
</protein>
<accession>A0AAD1U4S7</accession>
<dbReference type="Proteomes" id="UP001295684">
    <property type="component" value="Unassembled WGS sequence"/>
</dbReference>
<name>A0AAD1U4S7_EUPCR</name>
<dbReference type="AlphaFoldDB" id="A0AAD1U4S7"/>